<gene>
    <name evidence="2" type="ORF">VKT23_018156</name>
</gene>
<dbReference type="PANTHER" id="PTHR48079:SF6">
    <property type="entry name" value="NAD(P)-BINDING DOMAIN-CONTAINING PROTEIN-RELATED"/>
    <property type="match status" value="1"/>
</dbReference>
<evidence type="ECO:0000313" key="2">
    <source>
        <dbReference type="EMBL" id="KAK7438225.1"/>
    </source>
</evidence>
<accession>A0ABR1IQ41</accession>
<dbReference type="SUPFAM" id="SSF51735">
    <property type="entry name" value="NAD(P)-binding Rossmann-fold domains"/>
    <property type="match status" value="1"/>
</dbReference>
<dbReference type="InterPro" id="IPR036291">
    <property type="entry name" value="NAD(P)-bd_dom_sf"/>
</dbReference>
<protein>
    <recommendedName>
        <fullName evidence="1">NmrA-like domain-containing protein</fullName>
    </recommendedName>
</protein>
<evidence type="ECO:0000313" key="3">
    <source>
        <dbReference type="Proteomes" id="UP001498398"/>
    </source>
</evidence>
<dbReference type="Proteomes" id="UP001498398">
    <property type="component" value="Unassembled WGS sequence"/>
</dbReference>
<dbReference type="Pfam" id="PF05368">
    <property type="entry name" value="NmrA"/>
    <property type="match status" value="1"/>
</dbReference>
<dbReference type="Gene3D" id="3.40.50.720">
    <property type="entry name" value="NAD(P)-binding Rossmann-like Domain"/>
    <property type="match status" value="1"/>
</dbReference>
<sequence length="379" mass="41500">MAEKTKILMTGITGYIGGSVFCRLLQRPDFSTFDIRAIVRSSEKAEKLKKYGVTSIIGSHTDFELMKNATSDADIVITMANVDDVDAAQGVLAGLKKKFEKTGKKAVLLHTSGTAVLGDDARGEHASETVYDDIDPDQVETLTPDHPHRPVDLAVVGAAQEGYADTYIVLPPTIWGTPSGPLFDDKIANSRSYQLPALVKAGVVRGQGGIIGKGANIWPHVEVHELTTFYSLIMDNILMPDSLKPSVLGTGRNGFYFASSFEYNMYEVAETISNVLVDMGKGKDRKPTSFSEDEINKYFGVGVFSAPICDFLTLEFIGKLWISGVWLKLSLSSDTSKDAGLVSNKDDPRYVGQYKSGDRDRVVTQEVKQIMSKQKHQIQ</sequence>
<proteinExistence type="predicted"/>
<dbReference type="EMBL" id="JBANRG010000080">
    <property type="protein sequence ID" value="KAK7438225.1"/>
    <property type="molecule type" value="Genomic_DNA"/>
</dbReference>
<keyword evidence="3" id="KW-1185">Reference proteome</keyword>
<dbReference type="InterPro" id="IPR051783">
    <property type="entry name" value="NAD(P)-dependent_oxidoreduct"/>
</dbReference>
<feature type="domain" description="NmrA-like" evidence="1">
    <location>
        <begin position="4"/>
        <end position="87"/>
    </location>
</feature>
<evidence type="ECO:0000259" key="1">
    <source>
        <dbReference type="Pfam" id="PF05368"/>
    </source>
</evidence>
<organism evidence="2 3">
    <name type="scientific">Marasmiellus scandens</name>
    <dbReference type="NCBI Taxonomy" id="2682957"/>
    <lineage>
        <taxon>Eukaryota</taxon>
        <taxon>Fungi</taxon>
        <taxon>Dikarya</taxon>
        <taxon>Basidiomycota</taxon>
        <taxon>Agaricomycotina</taxon>
        <taxon>Agaricomycetes</taxon>
        <taxon>Agaricomycetidae</taxon>
        <taxon>Agaricales</taxon>
        <taxon>Marasmiineae</taxon>
        <taxon>Omphalotaceae</taxon>
        <taxon>Marasmiellus</taxon>
    </lineage>
</organism>
<name>A0ABR1IQ41_9AGAR</name>
<dbReference type="PANTHER" id="PTHR48079">
    <property type="entry name" value="PROTEIN YEEZ"/>
    <property type="match status" value="1"/>
</dbReference>
<dbReference type="InterPro" id="IPR008030">
    <property type="entry name" value="NmrA-like"/>
</dbReference>
<reference evidence="2 3" key="1">
    <citation type="submission" date="2024-01" db="EMBL/GenBank/DDBJ databases">
        <title>A draft genome for the cacao thread blight pathogen Marasmiellus scandens.</title>
        <authorList>
            <person name="Baruah I.K."/>
            <person name="Leung J."/>
            <person name="Bukari Y."/>
            <person name="Amoako-Attah I."/>
            <person name="Meinhardt L.W."/>
            <person name="Bailey B.A."/>
            <person name="Cohen S.P."/>
        </authorList>
    </citation>
    <scope>NUCLEOTIDE SEQUENCE [LARGE SCALE GENOMIC DNA]</scope>
    <source>
        <strain evidence="2 3">GH-19</strain>
    </source>
</reference>
<comment type="caution">
    <text evidence="2">The sequence shown here is derived from an EMBL/GenBank/DDBJ whole genome shotgun (WGS) entry which is preliminary data.</text>
</comment>